<reference evidence="1 2" key="1">
    <citation type="submission" date="2019-12" db="EMBL/GenBank/DDBJ databases">
        <title>Whole genome sequencing of endophytic Actinobacterium Micromonospora sp. MPMI6T.</title>
        <authorList>
            <person name="Evv R."/>
            <person name="Podile A.R."/>
        </authorList>
    </citation>
    <scope>NUCLEOTIDE SEQUENCE [LARGE SCALE GENOMIC DNA]</scope>
    <source>
        <strain evidence="1 2">MPMI6</strain>
    </source>
</reference>
<organism evidence="1 2">
    <name type="scientific">Micromonospora echinofusca</name>
    <dbReference type="NCBI Taxonomy" id="47858"/>
    <lineage>
        <taxon>Bacteria</taxon>
        <taxon>Bacillati</taxon>
        <taxon>Actinomycetota</taxon>
        <taxon>Actinomycetes</taxon>
        <taxon>Micromonosporales</taxon>
        <taxon>Micromonosporaceae</taxon>
        <taxon>Micromonospora</taxon>
    </lineage>
</organism>
<protein>
    <recommendedName>
        <fullName evidence="3">DNRLRE domain-containing protein</fullName>
    </recommendedName>
</protein>
<evidence type="ECO:0000313" key="1">
    <source>
        <dbReference type="EMBL" id="MBO4205866.1"/>
    </source>
</evidence>
<dbReference type="RefSeq" id="WP_208812259.1">
    <property type="nucleotide sequence ID" value="NZ_WVUH01000040.1"/>
</dbReference>
<dbReference type="EMBL" id="WVUH01000040">
    <property type="protein sequence ID" value="MBO4205866.1"/>
    <property type="molecule type" value="Genomic_DNA"/>
</dbReference>
<comment type="caution">
    <text evidence="1">The sequence shown here is derived from an EMBL/GenBank/DDBJ whole genome shotgun (WGS) entry which is preliminary data.</text>
</comment>
<accession>A0ABS3VMY4</accession>
<gene>
    <name evidence="1" type="ORF">GSF22_07580</name>
</gene>
<proteinExistence type="predicted"/>
<evidence type="ECO:0008006" key="3">
    <source>
        <dbReference type="Google" id="ProtNLM"/>
    </source>
</evidence>
<dbReference type="Proteomes" id="UP000823521">
    <property type="component" value="Unassembled WGS sequence"/>
</dbReference>
<sequence>MGAGLVVITGPASAARQSTAARINWAYTDASQPHTSFFRSEDDRAPVGKSVDTAGQEHEFRSYVTYDLTSYRGQRIISAGFTAGESAVVNCAKPAPVELWVTDPVSETTTWQNPPVERTRVGTVVMGGERECPDRYHQFDAVSAVRAAVEAGQNQITLGLRIADGAESSGELGRRLSLSALTVVSNTPPAVPTELATFGTPCAGPDDAPWYGGSPRLSARFDDAEGSQERLRPTFAWWPVADPAARQEVTQTAQPPGVIRHQVPSDPPLAEGLWAWAARSQDSDAVSDWSPTCYFNVDRHVPAAPVVTSDDYPADNTPHGGPGIVGTFRIDPAGSTDVVRYRWSLSGVGMAEVPAPSMGAGTTIQVAPVTYGTSILEVQSYDRAGNPSRTTLYEFRVRDTAPEVTVEEGGVDLPSRVTMRPGVAGVTEYRYRIGDGPEVTVLAAPDGTASTEVTFRALGATDLVVASYTAAGLVGTRTVSLRVTDAPRVTSDRQEGSYHLGLVGEPTVFTLSPGRPGVVRYEYQVDDSLPFESVPADGTGAATVTWTPTEAWYYRMVVRSVGTDGTVSEVRYLNLQVRDTRPYVSSFVYDPPDSPQGGVGVSSVFWLYSEPGGVTEFVVRLNGGAEITVPASNGNYAEIELAPDRVGANVLTVRARYGDGTLSPAREWTFLVAG</sequence>
<name>A0ABS3VMY4_MICEH</name>
<keyword evidence="2" id="KW-1185">Reference proteome</keyword>
<evidence type="ECO:0000313" key="2">
    <source>
        <dbReference type="Proteomes" id="UP000823521"/>
    </source>
</evidence>